<feature type="compositionally biased region" description="Low complexity" evidence="2">
    <location>
        <begin position="314"/>
        <end position="323"/>
    </location>
</feature>
<name>A0A1H8PRB6_9PSEU</name>
<keyword evidence="7" id="KW-1185">Reference proteome</keyword>
<evidence type="ECO:0000313" key="7">
    <source>
        <dbReference type="Proteomes" id="UP000198582"/>
    </source>
</evidence>
<dbReference type="EMBL" id="FOEF01000001">
    <property type="protein sequence ID" value="SEO44248.1"/>
    <property type="molecule type" value="Genomic_DNA"/>
</dbReference>
<feature type="compositionally biased region" description="Gly residues" evidence="2">
    <location>
        <begin position="324"/>
        <end position="336"/>
    </location>
</feature>
<dbReference type="InterPro" id="IPR056823">
    <property type="entry name" value="TEN-like_YD-shell"/>
</dbReference>
<dbReference type="InterPro" id="IPR031325">
    <property type="entry name" value="RHS_repeat"/>
</dbReference>
<dbReference type="Gene3D" id="2.180.10.10">
    <property type="entry name" value="RHS repeat-associated core"/>
    <property type="match status" value="3"/>
</dbReference>
<evidence type="ECO:0000259" key="4">
    <source>
        <dbReference type="Pfam" id="PF25023"/>
    </source>
</evidence>
<dbReference type="NCBIfam" id="TIGR03696">
    <property type="entry name" value="Rhs_assc_core"/>
    <property type="match status" value="1"/>
</dbReference>
<dbReference type="PANTHER" id="PTHR32305:SF15">
    <property type="entry name" value="PROTEIN RHSA-RELATED"/>
    <property type="match status" value="1"/>
</dbReference>
<dbReference type="RefSeq" id="WP_091610713.1">
    <property type="nucleotide sequence ID" value="NZ_FOEF01000001.1"/>
</dbReference>
<feature type="region of interest" description="Disordered" evidence="2">
    <location>
        <begin position="248"/>
        <end position="383"/>
    </location>
</feature>
<dbReference type="PANTHER" id="PTHR32305">
    <property type="match status" value="1"/>
</dbReference>
<reference evidence="6 7" key="1">
    <citation type="submission" date="2016-10" db="EMBL/GenBank/DDBJ databases">
        <authorList>
            <person name="de Groot N.N."/>
        </authorList>
    </citation>
    <scope>NUCLEOTIDE SEQUENCE [LARGE SCALE GENOMIC DNA]</scope>
    <source>
        <strain evidence="6 7">DSM 44993</strain>
    </source>
</reference>
<dbReference type="NCBIfam" id="TIGR01643">
    <property type="entry name" value="YD_repeat_2x"/>
    <property type="match status" value="7"/>
</dbReference>
<dbReference type="Proteomes" id="UP000198582">
    <property type="component" value="Unassembled WGS sequence"/>
</dbReference>
<feature type="compositionally biased region" description="Basic and acidic residues" evidence="2">
    <location>
        <begin position="1396"/>
        <end position="1416"/>
    </location>
</feature>
<evidence type="ECO:0000256" key="1">
    <source>
        <dbReference type="ARBA" id="ARBA00022737"/>
    </source>
</evidence>
<dbReference type="OrthoDB" id="4981820at2"/>
<evidence type="ECO:0000259" key="3">
    <source>
        <dbReference type="Pfam" id="PF20148"/>
    </source>
</evidence>
<dbReference type="SUPFAM" id="SSF69304">
    <property type="entry name" value="Tricorn protease N-terminal domain"/>
    <property type="match status" value="1"/>
</dbReference>
<evidence type="ECO:0000313" key="6">
    <source>
        <dbReference type="EMBL" id="SEO44248.1"/>
    </source>
</evidence>
<feature type="compositionally biased region" description="Basic and acidic residues" evidence="2">
    <location>
        <begin position="1465"/>
        <end position="1483"/>
    </location>
</feature>
<dbReference type="InterPro" id="IPR038332">
    <property type="entry name" value="PPE_sf"/>
</dbReference>
<dbReference type="InterPro" id="IPR036689">
    <property type="entry name" value="ESAT-6-like_sf"/>
</dbReference>
<dbReference type="STRING" id="394193.SAMN04489732_10133"/>
<dbReference type="Pfam" id="PF25547">
    <property type="entry name" value="WXG100_2"/>
    <property type="match status" value="1"/>
</dbReference>
<dbReference type="Gene3D" id="1.20.1260.20">
    <property type="entry name" value="PPE superfamily"/>
    <property type="match status" value="1"/>
</dbReference>
<feature type="compositionally biased region" description="Basic and acidic residues" evidence="2">
    <location>
        <begin position="1493"/>
        <end position="1527"/>
    </location>
</feature>
<feature type="region of interest" description="Disordered" evidence="2">
    <location>
        <begin position="1362"/>
        <end position="1527"/>
    </location>
</feature>
<dbReference type="InterPro" id="IPR045351">
    <property type="entry name" value="DUF6531"/>
</dbReference>
<dbReference type="InterPro" id="IPR022385">
    <property type="entry name" value="Rhs_assc_core"/>
</dbReference>
<evidence type="ECO:0000259" key="5">
    <source>
        <dbReference type="Pfam" id="PF25547"/>
    </source>
</evidence>
<dbReference type="InterPro" id="IPR057746">
    <property type="entry name" value="CpnT-like_N"/>
</dbReference>
<dbReference type="Pfam" id="PF20148">
    <property type="entry name" value="DUF6531"/>
    <property type="match status" value="1"/>
</dbReference>
<accession>A0A1H8PRB6</accession>
<feature type="compositionally biased region" description="Gly residues" evidence="2">
    <location>
        <begin position="347"/>
        <end position="356"/>
    </location>
</feature>
<feature type="compositionally biased region" description="Gly residues" evidence="2">
    <location>
        <begin position="1423"/>
        <end position="1443"/>
    </location>
</feature>
<evidence type="ECO:0000256" key="2">
    <source>
        <dbReference type="SAM" id="MobiDB-lite"/>
    </source>
</evidence>
<feature type="domain" description="Teneurin-like YD-shell" evidence="4">
    <location>
        <begin position="1087"/>
        <end position="1338"/>
    </location>
</feature>
<proteinExistence type="predicted"/>
<feature type="domain" description="Outer membrane channel protein CpnT-like N-terminal" evidence="5">
    <location>
        <begin position="86"/>
        <end position="193"/>
    </location>
</feature>
<protein>
    <submittedName>
        <fullName evidence="6">RHS repeat-associated core domain-containing protein</fullName>
    </submittedName>
</protein>
<feature type="compositionally biased region" description="Basic and acidic residues" evidence="2">
    <location>
        <begin position="358"/>
        <end position="375"/>
    </location>
</feature>
<sequence>MSNPLVAPTQDSTKSYSGVPLLEDAIGLKSAIESKDWASVAMGAVGTALDALSMVMDPFGSILAAGVGWLMEHVGPLKEALNALTGNADEIAAQSQTWANIAKELESVGQDLDAMVKADLQSWTGPAGDAYRQRTQDTVALLTSAQKGCEGASSGVKTAGEVVGAVRSMVRDIIAQLVGHMISWALQVLFTLGIGMVWVVPEVVGAVAKTASQIASITKKLVSALKELVPLLKKAGTLFEDAAKGLKGLKGGKVDAPPKPGKIDGTPKAPDPKGGDGGGTPRGGDSTTTSGDHSSGGGDSTTTSGDHSSGGGDSTTTSGDHSSSGGGDSKAGGGGDATTSSGDKGSDGAGGEGSKSGEGNDPKAPEDDPGKDSSGKDNWVCKTDPVDVARGNVVVDQIDLELPSPLRLERLHVSSYRDGRWFGPTWMSTVDQRLEADAEHLRCFSPDGTILFYPHPAPGESVLPLEGPRRPLTRLDDGTYTQTDPLLGRELRFGALPGRGSAEFALLAITDADGASVEFDYDPLGAPRTLRHSAGYRVELETDGGRVTAVHVTDPEHDLRVLARRFGYSRQGHLTSVVNSSGRPEHYDYDADGRITGWEDRNGTWYRYIYDAEGRCVRTVGDRGFYDGAFVYDTARRVTVFTDSLGHPSEFHFNEANQLLREVDQLGHATTSEWDRYDRLLSRTDPLGRTTRYEYTDEGALTAVIRPDGSRARVASDPDGSLTVTVESAGREWQRVYPAGTAPDPLTAQAGIATRFQQDRQWTAGEPVEPAADPVERDLFGRRRVVTDATGARTRLGWTVEGLPATRIGQSGRAEEWHHDAEGNLVEHAGVRYEYGPFDLPTATIDAAGARTSYVYDTELRLTRVTNPAGLTWSYTYDSAGRLVEETDFDGRVVRFAYDAAGQLVQSVDGLGAVTVYSYDALGNVIERRTPSATTTYAYDPVGYLVRATEAGCVLEIDRDESGRVVRESVDGHAVTYAYDGSGVQRRTPSGVDSAWSFDDAGSTAVLSVGEHVTSFRYDEAGREVGRRIGAGAELSQTFDAENQLTGQTVTAGPGQVVQQRQYTYRLDGSLIGIDDALSGPARFRLDPAGRVVGVETPAGEESYHYDPAGSIVGAEGPVAVPDAGPRSYSGNRVTAAGAVRYVHDGQGRLVARHETGPGGRSFFYAWDPLDRLVGVRTPDGAEWRYGYDPLGRRIAKQRLVPGPDGPAVAEETRFAWSGQLLVEQVRRGPDGNPLVLTWDHRPGTAQPVAQTEHLGPGVRYFSFLTDQIGTPVDLIDEHGAVAWHGSASLWGRARPAPASTGSTPLRFPGQYADDETGLHYNVFRYYDPGTGRYLSQDPLGLAPAPNPVAYVANPLRESDPLGLGCMQSKPDPGDVTPNRPAGSGGGDAGHVQDANPHDPASDHGGSDHGGSDHGGDNASSDHGGGGSEHGGSENGSDNGGGWGDEDDPFGGFGMDDASSTHSDAGPHHAEDPNPDLPDRPQDHGQPNPALSDADKQALDNRWDGLKEDPRFNDLAKDEDHGGQVTDTSRDEALIGLDLNKQGIGPFKDGVGRPDSLGGGDLIDGNGKSWDVKSMHSDWPPGSNHAPGQQFTHGYSDQMFSDKVDGQIGRGRNVIIDTRNMSAADVQSMTNIRNGRPDWDGKIIFYP</sequence>
<gene>
    <name evidence="6" type="ORF">SAMN04489732_10133</name>
</gene>
<dbReference type="SUPFAM" id="SSF140453">
    <property type="entry name" value="EsxAB dimer-like"/>
    <property type="match status" value="1"/>
</dbReference>
<feature type="compositionally biased region" description="Low complexity" evidence="2">
    <location>
        <begin position="283"/>
        <end position="293"/>
    </location>
</feature>
<dbReference type="Pfam" id="PF25023">
    <property type="entry name" value="TEN_YD-shell"/>
    <property type="match status" value="1"/>
</dbReference>
<dbReference type="Pfam" id="PF05593">
    <property type="entry name" value="RHS_repeat"/>
    <property type="match status" value="4"/>
</dbReference>
<feature type="domain" description="DUF6531" evidence="3">
    <location>
        <begin position="384"/>
        <end position="451"/>
    </location>
</feature>
<dbReference type="InterPro" id="IPR050708">
    <property type="entry name" value="T6SS_VgrG/RHS"/>
</dbReference>
<dbReference type="InterPro" id="IPR006530">
    <property type="entry name" value="YD"/>
</dbReference>
<keyword evidence="1" id="KW-0677">Repeat</keyword>
<organism evidence="6 7">
    <name type="scientific">Amycolatopsis saalfeldensis</name>
    <dbReference type="NCBI Taxonomy" id="394193"/>
    <lineage>
        <taxon>Bacteria</taxon>
        <taxon>Bacillati</taxon>
        <taxon>Actinomycetota</taxon>
        <taxon>Actinomycetes</taxon>
        <taxon>Pseudonocardiales</taxon>
        <taxon>Pseudonocardiaceae</taxon>
        <taxon>Amycolatopsis</taxon>
    </lineage>
</organism>